<dbReference type="AlphaFoldDB" id="A0A346Y717"/>
<geneLocation type="plasmid" evidence="2">
    <name>pedy32-46i</name>
</geneLocation>
<dbReference type="KEGG" id="euz:DVS28_b0524"/>
<keyword evidence="1" id="KW-0614">Plasmid</keyword>
<gene>
    <name evidence="1" type="ORF">DVS28_b0524</name>
</gene>
<keyword evidence="2" id="KW-1185">Reference proteome</keyword>
<dbReference type="EMBL" id="CP031166">
    <property type="protein sequence ID" value="AXV10264.1"/>
    <property type="molecule type" value="Genomic_DNA"/>
</dbReference>
<name>A0A346Y717_9ACTN</name>
<dbReference type="Proteomes" id="UP000264006">
    <property type="component" value="Plasmid pEDY32-46I"/>
</dbReference>
<proteinExistence type="predicted"/>
<reference evidence="1 2" key="1">
    <citation type="submission" date="2018-09" db="EMBL/GenBank/DDBJ databases">
        <title>Complete genome sequence of Euzebya sp. DY32-46 isolated from seawater of Pacific Ocean.</title>
        <authorList>
            <person name="Xu L."/>
            <person name="Wu Y.-H."/>
            <person name="Xu X.-W."/>
        </authorList>
    </citation>
    <scope>NUCLEOTIDE SEQUENCE [LARGE SCALE GENOMIC DNA]</scope>
    <source>
        <strain evidence="1 2">DY32-46</strain>
        <plasmid evidence="2">pedy32-46i</plasmid>
    </source>
</reference>
<evidence type="ECO:0000313" key="2">
    <source>
        <dbReference type="Proteomes" id="UP000264006"/>
    </source>
</evidence>
<evidence type="ECO:0000313" key="1">
    <source>
        <dbReference type="EMBL" id="AXV10264.1"/>
    </source>
</evidence>
<protein>
    <submittedName>
        <fullName evidence="1">Uncharacterized protein</fullName>
    </submittedName>
</protein>
<sequence>MGARPQGALRPSPEAVEEGVFTRLEAVPGATDVMGELSDN</sequence>
<organism evidence="1 2">
    <name type="scientific">Euzebya pacifica</name>
    <dbReference type="NCBI Taxonomy" id="1608957"/>
    <lineage>
        <taxon>Bacteria</taxon>
        <taxon>Bacillati</taxon>
        <taxon>Actinomycetota</taxon>
        <taxon>Nitriliruptoria</taxon>
        <taxon>Euzebyales</taxon>
    </lineage>
</organism>
<accession>A0A346Y717</accession>